<organism evidence="3">
    <name type="scientific">Herbiconiux sp. A18JL235</name>
    <dbReference type="NCBI Taxonomy" id="3152363"/>
    <lineage>
        <taxon>Bacteria</taxon>
        <taxon>Bacillati</taxon>
        <taxon>Actinomycetota</taxon>
        <taxon>Actinomycetes</taxon>
        <taxon>Micrococcales</taxon>
        <taxon>Microbacteriaceae</taxon>
        <taxon>Herbiconiux</taxon>
    </lineage>
</organism>
<gene>
    <name evidence="3" type="ORF">ABFY20_17195</name>
</gene>
<dbReference type="PROSITE" id="PS50943">
    <property type="entry name" value="HTH_CROC1"/>
    <property type="match status" value="1"/>
</dbReference>
<evidence type="ECO:0000259" key="2">
    <source>
        <dbReference type="PROSITE" id="PS50943"/>
    </source>
</evidence>
<dbReference type="PANTHER" id="PTHR46797">
    <property type="entry name" value="HTH-TYPE TRANSCRIPTIONAL REGULATOR"/>
    <property type="match status" value="1"/>
</dbReference>
<dbReference type="SMART" id="SM00530">
    <property type="entry name" value="HTH_XRE"/>
    <property type="match status" value="1"/>
</dbReference>
<dbReference type="CDD" id="cd02209">
    <property type="entry name" value="cupin_XRE_C"/>
    <property type="match status" value="1"/>
</dbReference>
<keyword evidence="1" id="KW-0238">DNA-binding</keyword>
<proteinExistence type="predicted"/>
<evidence type="ECO:0000313" key="3">
    <source>
        <dbReference type="EMBL" id="XDI05042.1"/>
    </source>
</evidence>
<dbReference type="Gene3D" id="2.60.120.10">
    <property type="entry name" value="Jelly Rolls"/>
    <property type="match status" value="1"/>
</dbReference>
<dbReference type="InterPro" id="IPR010982">
    <property type="entry name" value="Lambda_DNA-bd_dom_sf"/>
</dbReference>
<dbReference type="PANTHER" id="PTHR46797:SF1">
    <property type="entry name" value="METHYLPHOSPHONATE SYNTHASE"/>
    <property type="match status" value="1"/>
</dbReference>
<dbReference type="Pfam" id="PF07883">
    <property type="entry name" value="Cupin_2"/>
    <property type="match status" value="1"/>
</dbReference>
<dbReference type="InterPro" id="IPR014710">
    <property type="entry name" value="RmlC-like_jellyroll"/>
</dbReference>
<dbReference type="CDD" id="cd00093">
    <property type="entry name" value="HTH_XRE"/>
    <property type="match status" value="1"/>
</dbReference>
<reference evidence="3" key="1">
    <citation type="submission" date="2024-05" db="EMBL/GenBank/DDBJ databases">
        <title>Herbiconiux sp. A18JL235.</title>
        <authorList>
            <person name="Zhang G."/>
        </authorList>
    </citation>
    <scope>NUCLEOTIDE SEQUENCE</scope>
    <source>
        <strain evidence="3">A18JL235</strain>
    </source>
</reference>
<protein>
    <submittedName>
        <fullName evidence="3">Helix-turn-helix domain-containing protein</fullName>
    </submittedName>
</protein>
<dbReference type="Pfam" id="PF01381">
    <property type="entry name" value="HTH_3"/>
    <property type="match status" value="1"/>
</dbReference>
<dbReference type="InterPro" id="IPR011051">
    <property type="entry name" value="RmlC_Cupin_sf"/>
</dbReference>
<dbReference type="GO" id="GO:0005829">
    <property type="term" value="C:cytosol"/>
    <property type="evidence" value="ECO:0007669"/>
    <property type="project" value="TreeGrafter"/>
</dbReference>
<accession>A0AB39BG93</accession>
<dbReference type="InterPro" id="IPR050807">
    <property type="entry name" value="TransReg_Diox_bact_type"/>
</dbReference>
<evidence type="ECO:0000256" key="1">
    <source>
        <dbReference type="ARBA" id="ARBA00023125"/>
    </source>
</evidence>
<dbReference type="GO" id="GO:0003700">
    <property type="term" value="F:DNA-binding transcription factor activity"/>
    <property type="evidence" value="ECO:0007669"/>
    <property type="project" value="TreeGrafter"/>
</dbReference>
<name>A0AB39BG93_9MICO</name>
<dbReference type="RefSeq" id="WP_368497423.1">
    <property type="nucleotide sequence ID" value="NZ_CP162511.1"/>
</dbReference>
<dbReference type="SUPFAM" id="SSF47413">
    <property type="entry name" value="lambda repressor-like DNA-binding domains"/>
    <property type="match status" value="1"/>
</dbReference>
<dbReference type="EMBL" id="CP162511">
    <property type="protein sequence ID" value="XDI05042.1"/>
    <property type="molecule type" value="Genomic_DNA"/>
</dbReference>
<dbReference type="AlphaFoldDB" id="A0AB39BG93"/>
<dbReference type="Gene3D" id="1.10.260.40">
    <property type="entry name" value="lambda repressor-like DNA-binding domains"/>
    <property type="match status" value="1"/>
</dbReference>
<dbReference type="InterPro" id="IPR001387">
    <property type="entry name" value="Cro/C1-type_HTH"/>
</dbReference>
<dbReference type="InterPro" id="IPR013096">
    <property type="entry name" value="Cupin_2"/>
</dbReference>
<feature type="domain" description="HTH cro/C1-type" evidence="2">
    <location>
        <begin position="13"/>
        <end position="67"/>
    </location>
</feature>
<dbReference type="GO" id="GO:0003677">
    <property type="term" value="F:DNA binding"/>
    <property type="evidence" value="ECO:0007669"/>
    <property type="project" value="UniProtKB-KW"/>
</dbReference>
<dbReference type="SUPFAM" id="SSF51182">
    <property type="entry name" value="RmlC-like cupins"/>
    <property type="match status" value="1"/>
</dbReference>
<sequence length="194" mass="21670">MDPTRAERIGSRLRAARVNRDSTLAEVSAETGISVSTLSRLESGKRQPNLDLLIPLASALEVTLDDLVSDAVPDPRVEPRHSRRPGASTYWLSRENSPTQTVRMVLTPVAGEVPMQRTHDGFEWLYVLSGNLRLLLGDHDLVLRPGEAAEFATRIPHWLGCADDQPVEMMCIFSRDGERIHVRAQTEPDRRVGR</sequence>